<gene>
    <name evidence="2" type="ORF">KME07_19485</name>
</gene>
<evidence type="ECO:0000313" key="3">
    <source>
        <dbReference type="Proteomes" id="UP000707356"/>
    </source>
</evidence>
<protein>
    <submittedName>
        <fullName evidence="2">DUF1816 domain-containing protein</fullName>
    </submittedName>
</protein>
<reference evidence="2" key="2">
    <citation type="journal article" date="2022" name="Microbiol. Resour. Announc.">
        <title>Metagenome Sequencing to Explore Phylogenomics of Terrestrial Cyanobacteria.</title>
        <authorList>
            <person name="Ward R.D."/>
            <person name="Stajich J.E."/>
            <person name="Johansen J.R."/>
            <person name="Huntemann M."/>
            <person name="Clum A."/>
            <person name="Foster B."/>
            <person name="Foster B."/>
            <person name="Roux S."/>
            <person name="Palaniappan K."/>
            <person name="Varghese N."/>
            <person name="Mukherjee S."/>
            <person name="Reddy T.B.K."/>
            <person name="Daum C."/>
            <person name="Copeland A."/>
            <person name="Chen I.A."/>
            <person name="Ivanova N.N."/>
            <person name="Kyrpides N.C."/>
            <person name="Shapiro N."/>
            <person name="Eloe-Fadrosh E.A."/>
            <person name="Pietrasiak N."/>
        </authorList>
    </citation>
    <scope>NUCLEOTIDE SEQUENCE</scope>
    <source>
        <strain evidence="2">GSE-TBD4-15B</strain>
    </source>
</reference>
<dbReference type="Proteomes" id="UP000707356">
    <property type="component" value="Unassembled WGS sequence"/>
</dbReference>
<sequence>MNELWLSALEFLGLAWWVEIVTETPSCTYYFGPYISAEEAEVAKPGFVSDLRQEGAKGIKVEIKRLKPERLTMFDESDNLSSEGADQSGSPGISPVLTGQA</sequence>
<comment type="caution">
    <text evidence="2">The sequence shown here is derived from an EMBL/GenBank/DDBJ whole genome shotgun (WGS) entry which is preliminary data.</text>
</comment>
<feature type="region of interest" description="Disordered" evidence="1">
    <location>
        <begin position="76"/>
        <end position="101"/>
    </location>
</feature>
<name>A0A951PDI0_9CYAN</name>
<evidence type="ECO:0000313" key="2">
    <source>
        <dbReference type="EMBL" id="MBW4467616.1"/>
    </source>
</evidence>
<dbReference type="Pfam" id="PF08846">
    <property type="entry name" value="DUF1816"/>
    <property type="match status" value="1"/>
</dbReference>
<feature type="compositionally biased region" description="Polar residues" evidence="1">
    <location>
        <begin position="79"/>
        <end position="101"/>
    </location>
</feature>
<organism evidence="2 3">
    <name type="scientific">Pegethrix bostrychoides GSE-TBD4-15B</name>
    <dbReference type="NCBI Taxonomy" id="2839662"/>
    <lineage>
        <taxon>Bacteria</taxon>
        <taxon>Bacillati</taxon>
        <taxon>Cyanobacteriota</taxon>
        <taxon>Cyanophyceae</taxon>
        <taxon>Oculatellales</taxon>
        <taxon>Oculatellaceae</taxon>
        <taxon>Pegethrix</taxon>
    </lineage>
</organism>
<dbReference type="InterPro" id="IPR014945">
    <property type="entry name" value="DUF1816"/>
</dbReference>
<proteinExistence type="predicted"/>
<reference evidence="2" key="1">
    <citation type="submission" date="2021-05" db="EMBL/GenBank/DDBJ databases">
        <authorList>
            <person name="Pietrasiak N."/>
            <person name="Ward R."/>
            <person name="Stajich J.E."/>
            <person name="Kurbessoian T."/>
        </authorList>
    </citation>
    <scope>NUCLEOTIDE SEQUENCE</scope>
    <source>
        <strain evidence="2">GSE-TBD4-15B</strain>
    </source>
</reference>
<dbReference type="AlphaFoldDB" id="A0A951PDI0"/>
<evidence type="ECO:0000256" key="1">
    <source>
        <dbReference type="SAM" id="MobiDB-lite"/>
    </source>
</evidence>
<accession>A0A951PDI0</accession>
<dbReference type="EMBL" id="JAHHHV010000078">
    <property type="protein sequence ID" value="MBW4467616.1"/>
    <property type="molecule type" value="Genomic_DNA"/>
</dbReference>